<reference evidence="1 2" key="1">
    <citation type="submission" date="2019-12" db="EMBL/GenBank/DDBJ databases">
        <title>Full genome sequence of a Bacillus safensis strain isolated from commercially available natto in Indonesia.</title>
        <authorList>
            <person name="Yoshida M."/>
            <person name="Uomi M."/>
            <person name="Waturangi D."/>
            <person name="Ekaputri J.J."/>
            <person name="Setiamarga D.H.E."/>
        </authorList>
    </citation>
    <scope>NUCLEOTIDE SEQUENCE [LARGE SCALE GENOMIC DNA]</scope>
    <source>
        <strain evidence="1 2">IDN1</strain>
    </source>
</reference>
<proteinExistence type="predicted"/>
<accession>A0A5S9M7N6</accession>
<name>A0A5S9M7N6_BACIA</name>
<evidence type="ECO:0000313" key="1">
    <source>
        <dbReference type="EMBL" id="BBP87546.1"/>
    </source>
</evidence>
<protein>
    <submittedName>
        <fullName evidence="1">Uncharacterized protein</fullName>
    </submittedName>
</protein>
<gene>
    <name evidence="1" type="ORF">BsIDN1_11640</name>
</gene>
<evidence type="ECO:0000313" key="2">
    <source>
        <dbReference type="Proteomes" id="UP000464658"/>
    </source>
</evidence>
<sequence length="47" mass="5785">MEKDKLEKKHEVMQYLREYNEQEIFYLQYQQKKAGLSIIAIIFFEGL</sequence>
<dbReference type="AlphaFoldDB" id="A0A5S9M7N6"/>
<organism evidence="1 2">
    <name type="scientific">Bacillus safensis</name>
    <dbReference type="NCBI Taxonomy" id="561879"/>
    <lineage>
        <taxon>Bacteria</taxon>
        <taxon>Bacillati</taxon>
        <taxon>Bacillota</taxon>
        <taxon>Bacilli</taxon>
        <taxon>Bacillales</taxon>
        <taxon>Bacillaceae</taxon>
        <taxon>Bacillus</taxon>
    </lineage>
</organism>
<dbReference type="Proteomes" id="UP000464658">
    <property type="component" value="Chromosome"/>
</dbReference>
<dbReference type="EMBL" id="AP021906">
    <property type="protein sequence ID" value="BBP87546.1"/>
    <property type="molecule type" value="Genomic_DNA"/>
</dbReference>